<dbReference type="GO" id="GO:0003676">
    <property type="term" value="F:nucleic acid binding"/>
    <property type="evidence" value="ECO:0007669"/>
    <property type="project" value="InterPro"/>
</dbReference>
<protein>
    <submittedName>
        <fullName evidence="2">Retrovirus-related Pol polyprotein from transposon TNT 1-94</fullName>
    </submittedName>
</protein>
<dbReference type="PANTHER" id="PTHR42648">
    <property type="entry name" value="TRANSPOSASE, PUTATIVE-RELATED"/>
    <property type="match status" value="1"/>
</dbReference>
<evidence type="ECO:0000259" key="1">
    <source>
        <dbReference type="Pfam" id="PF13976"/>
    </source>
</evidence>
<dbReference type="InterPro" id="IPR036397">
    <property type="entry name" value="RNaseH_sf"/>
</dbReference>
<dbReference type="SUPFAM" id="SSF53098">
    <property type="entry name" value="Ribonuclease H-like"/>
    <property type="match status" value="1"/>
</dbReference>
<feature type="domain" description="GAG-pre-integrase" evidence="1">
    <location>
        <begin position="1"/>
        <end position="45"/>
    </location>
</feature>
<dbReference type="Gene3D" id="3.30.420.10">
    <property type="entry name" value="Ribonuclease H-like superfamily/Ribonuclease H"/>
    <property type="match status" value="1"/>
</dbReference>
<dbReference type="InterPro" id="IPR025724">
    <property type="entry name" value="GAG-pre-integrase_dom"/>
</dbReference>
<keyword evidence="3" id="KW-1185">Reference proteome</keyword>
<reference evidence="3" key="1">
    <citation type="journal article" date="2019" name="Plant Biotechnol. J.">
        <title>Genome sequencing of the Australian wild diploid species Gossypium australe highlights disease resistance and delayed gland morphogenesis.</title>
        <authorList>
            <person name="Cai Y."/>
            <person name="Cai X."/>
            <person name="Wang Q."/>
            <person name="Wang P."/>
            <person name="Zhang Y."/>
            <person name="Cai C."/>
            <person name="Xu Y."/>
            <person name="Wang K."/>
            <person name="Zhou Z."/>
            <person name="Wang C."/>
            <person name="Geng S."/>
            <person name="Li B."/>
            <person name="Dong Q."/>
            <person name="Hou Y."/>
            <person name="Wang H."/>
            <person name="Ai P."/>
            <person name="Liu Z."/>
            <person name="Yi F."/>
            <person name="Sun M."/>
            <person name="An G."/>
            <person name="Cheng J."/>
            <person name="Zhang Y."/>
            <person name="Shi Q."/>
            <person name="Xie Y."/>
            <person name="Shi X."/>
            <person name="Chang Y."/>
            <person name="Huang F."/>
            <person name="Chen Y."/>
            <person name="Hong S."/>
            <person name="Mi L."/>
            <person name="Sun Q."/>
            <person name="Zhang L."/>
            <person name="Zhou B."/>
            <person name="Peng R."/>
            <person name="Zhang X."/>
            <person name="Liu F."/>
        </authorList>
    </citation>
    <scope>NUCLEOTIDE SEQUENCE [LARGE SCALE GENOMIC DNA]</scope>
    <source>
        <strain evidence="3">cv. PA1801</strain>
    </source>
</reference>
<dbReference type="Proteomes" id="UP000325315">
    <property type="component" value="Unassembled WGS sequence"/>
</dbReference>
<dbReference type="PANTHER" id="PTHR42648:SF18">
    <property type="entry name" value="RETROTRANSPOSON, UNCLASSIFIED-LIKE PROTEIN"/>
    <property type="match status" value="1"/>
</dbReference>
<dbReference type="EMBL" id="SMMG02000002">
    <property type="protein sequence ID" value="KAA3484562.1"/>
    <property type="molecule type" value="Genomic_DNA"/>
</dbReference>
<comment type="caution">
    <text evidence="2">The sequence shown here is derived from an EMBL/GenBank/DDBJ whole genome shotgun (WGS) entry which is preliminary data.</text>
</comment>
<evidence type="ECO:0000313" key="3">
    <source>
        <dbReference type="Proteomes" id="UP000325315"/>
    </source>
</evidence>
<dbReference type="AlphaFoldDB" id="A0A5B6WUP2"/>
<sequence length="122" mass="14313">MLWHKRLGHYHHQGILQMKSKRMTIDLPKLVDHIPTCKACQFGKQNRKPQRTLSLVGSQYYAAFIDDFYKNVLDFLLKIQVRSGWNCGKSKWQPHSILRSDNGEYKSKKFNAFCEEAGIEHC</sequence>
<proteinExistence type="predicted"/>
<name>A0A5B6WUP2_9ROSI</name>
<dbReference type="InterPro" id="IPR012337">
    <property type="entry name" value="RNaseH-like_sf"/>
</dbReference>
<organism evidence="2 3">
    <name type="scientific">Gossypium australe</name>
    <dbReference type="NCBI Taxonomy" id="47621"/>
    <lineage>
        <taxon>Eukaryota</taxon>
        <taxon>Viridiplantae</taxon>
        <taxon>Streptophyta</taxon>
        <taxon>Embryophyta</taxon>
        <taxon>Tracheophyta</taxon>
        <taxon>Spermatophyta</taxon>
        <taxon>Magnoliopsida</taxon>
        <taxon>eudicotyledons</taxon>
        <taxon>Gunneridae</taxon>
        <taxon>Pentapetalae</taxon>
        <taxon>rosids</taxon>
        <taxon>malvids</taxon>
        <taxon>Malvales</taxon>
        <taxon>Malvaceae</taxon>
        <taxon>Malvoideae</taxon>
        <taxon>Gossypium</taxon>
    </lineage>
</organism>
<dbReference type="OrthoDB" id="1751483at2759"/>
<dbReference type="Pfam" id="PF13976">
    <property type="entry name" value="gag_pre-integrs"/>
    <property type="match status" value="1"/>
</dbReference>
<evidence type="ECO:0000313" key="2">
    <source>
        <dbReference type="EMBL" id="KAA3484562.1"/>
    </source>
</evidence>
<dbReference type="InterPro" id="IPR039537">
    <property type="entry name" value="Retrotran_Ty1/copia-like"/>
</dbReference>
<accession>A0A5B6WUP2</accession>
<gene>
    <name evidence="2" type="ORF">EPI10_006638</name>
</gene>